<evidence type="ECO:0000256" key="5">
    <source>
        <dbReference type="ARBA" id="ARBA00022892"/>
    </source>
</evidence>
<comment type="caution">
    <text evidence="13">The sequence shown here is derived from an EMBL/GenBank/DDBJ whole genome shotgun (WGS) entry which is preliminary data.</text>
</comment>
<keyword evidence="7" id="KW-0175">Coiled coil</keyword>
<dbReference type="AlphaFoldDB" id="A0A8J6C4P9"/>
<dbReference type="PANTHER" id="PTHR12825:SF0">
    <property type="entry name" value="VESICLE TRANSPORT PROTEIN SEC20"/>
    <property type="match status" value="1"/>
</dbReference>
<dbReference type="InterPro" id="IPR056173">
    <property type="entry name" value="Sec20_C"/>
</dbReference>
<organism evidence="13 14">
    <name type="scientific">Diacronema lutheri</name>
    <name type="common">Unicellular marine alga</name>
    <name type="synonym">Monochrysis lutheri</name>
    <dbReference type="NCBI Taxonomy" id="2081491"/>
    <lineage>
        <taxon>Eukaryota</taxon>
        <taxon>Haptista</taxon>
        <taxon>Haptophyta</taxon>
        <taxon>Pavlovophyceae</taxon>
        <taxon>Pavlovales</taxon>
        <taxon>Pavlovaceae</taxon>
        <taxon>Diacronema</taxon>
    </lineage>
</organism>
<evidence type="ECO:0000256" key="9">
    <source>
        <dbReference type="ARBA" id="ARBA00037934"/>
    </source>
</evidence>
<proteinExistence type="inferred from homology"/>
<feature type="compositionally biased region" description="Basic and acidic residues" evidence="10">
    <location>
        <begin position="298"/>
        <end position="307"/>
    </location>
</feature>
<evidence type="ECO:0000256" key="10">
    <source>
        <dbReference type="SAM" id="MobiDB-lite"/>
    </source>
</evidence>
<evidence type="ECO:0000256" key="3">
    <source>
        <dbReference type="ARBA" id="ARBA00022692"/>
    </source>
</evidence>
<keyword evidence="5" id="KW-0931">ER-Golgi transport</keyword>
<keyword evidence="3 11" id="KW-0812">Transmembrane</keyword>
<dbReference type="OrthoDB" id="46868at2759"/>
<evidence type="ECO:0000313" key="13">
    <source>
        <dbReference type="EMBL" id="KAG8460404.1"/>
    </source>
</evidence>
<evidence type="ECO:0000256" key="4">
    <source>
        <dbReference type="ARBA" id="ARBA00022824"/>
    </source>
</evidence>
<feature type="transmembrane region" description="Helical" evidence="11">
    <location>
        <begin position="189"/>
        <end position="207"/>
    </location>
</feature>
<feature type="region of interest" description="Disordered" evidence="10">
    <location>
        <begin position="220"/>
        <end position="320"/>
    </location>
</feature>
<keyword evidence="6 11" id="KW-1133">Transmembrane helix</keyword>
<feature type="compositionally biased region" description="Basic and acidic residues" evidence="10">
    <location>
        <begin position="258"/>
        <end position="271"/>
    </location>
</feature>
<comment type="similarity">
    <text evidence="9">Belongs to the SEC20 family.</text>
</comment>
<dbReference type="GO" id="GO:0006890">
    <property type="term" value="P:retrograde vesicle-mediated transport, Golgi to endoplasmic reticulum"/>
    <property type="evidence" value="ECO:0007669"/>
    <property type="project" value="InterPro"/>
</dbReference>
<dbReference type="GO" id="GO:0005484">
    <property type="term" value="F:SNAP receptor activity"/>
    <property type="evidence" value="ECO:0007669"/>
    <property type="project" value="InterPro"/>
</dbReference>
<gene>
    <name evidence="13" type="ORF">KFE25_011895</name>
</gene>
<name>A0A8J6C4P9_DIALT</name>
<dbReference type="InterPro" id="IPR005606">
    <property type="entry name" value="Sec20"/>
</dbReference>
<sequence length="320" mass="33401">MAAIDDELAGGELRAMQLLGKLRRAVSEAEASQLSAQARAEIQRLATLADELEDAAGALDDDSAALVSVARHRSEHARLQLALRDALLDARRAIRAHDEHRRAALLAGGSAQIDRTAVQSAAEVTETLRRTRRLMAEEVARSEAALSNLHATGGTLRGVLDEHGAIAGSLAAGARTTSRIKRREATDRALTLVGFAFFLAVVAHIVARRLVPLARPLLGASTPPAPAPTPAPPERQSPLEPADGARAAPRAPSPADGEAWRDGDGGGRDASPDGARSCAVDGGDGLQEAGRCGAPEPSRADRGRDGRQGGLQLEQPHTPT</sequence>
<feature type="domain" description="Sec20 C-terminal" evidence="12">
    <location>
        <begin position="120"/>
        <end position="210"/>
    </location>
</feature>
<dbReference type="PANTHER" id="PTHR12825">
    <property type="entry name" value="BNIP1-RELATED"/>
    <property type="match status" value="1"/>
</dbReference>
<evidence type="ECO:0000256" key="8">
    <source>
        <dbReference type="ARBA" id="ARBA00023136"/>
    </source>
</evidence>
<comment type="subcellular location">
    <subcellularLocation>
        <location evidence="1">Endoplasmic reticulum membrane</location>
        <topology evidence="1">Single-pass type IV membrane protein</topology>
    </subcellularLocation>
</comment>
<evidence type="ECO:0000313" key="14">
    <source>
        <dbReference type="Proteomes" id="UP000751190"/>
    </source>
</evidence>
<keyword evidence="8 11" id="KW-0472">Membrane</keyword>
<feature type="compositionally biased region" description="Pro residues" evidence="10">
    <location>
        <begin position="223"/>
        <end position="235"/>
    </location>
</feature>
<evidence type="ECO:0000256" key="11">
    <source>
        <dbReference type="SAM" id="Phobius"/>
    </source>
</evidence>
<dbReference type="Pfam" id="PF03908">
    <property type="entry name" value="Sec20"/>
    <property type="match status" value="1"/>
</dbReference>
<evidence type="ECO:0000256" key="7">
    <source>
        <dbReference type="ARBA" id="ARBA00023054"/>
    </source>
</evidence>
<evidence type="ECO:0000256" key="2">
    <source>
        <dbReference type="ARBA" id="ARBA00022448"/>
    </source>
</evidence>
<keyword evidence="14" id="KW-1185">Reference proteome</keyword>
<reference evidence="13" key="1">
    <citation type="submission" date="2021-05" db="EMBL/GenBank/DDBJ databases">
        <title>The genome of the haptophyte Pavlova lutheri (Diacronema luteri, Pavlovales) - a model for lipid biosynthesis in eukaryotic algae.</title>
        <authorList>
            <person name="Hulatt C.J."/>
            <person name="Posewitz M.C."/>
        </authorList>
    </citation>
    <scope>NUCLEOTIDE SEQUENCE</scope>
    <source>
        <strain evidence="13">NIVA-4/92</strain>
    </source>
</reference>
<dbReference type="GO" id="GO:0005789">
    <property type="term" value="C:endoplasmic reticulum membrane"/>
    <property type="evidence" value="ECO:0007669"/>
    <property type="project" value="UniProtKB-SubCell"/>
</dbReference>
<evidence type="ECO:0000256" key="1">
    <source>
        <dbReference type="ARBA" id="ARBA00004163"/>
    </source>
</evidence>
<accession>A0A8J6C4P9</accession>
<evidence type="ECO:0000259" key="12">
    <source>
        <dbReference type="Pfam" id="PF03908"/>
    </source>
</evidence>
<protein>
    <recommendedName>
        <fullName evidence="12">Sec20 C-terminal domain-containing protein</fullName>
    </recommendedName>
</protein>
<evidence type="ECO:0000256" key="6">
    <source>
        <dbReference type="ARBA" id="ARBA00022989"/>
    </source>
</evidence>
<keyword evidence="2" id="KW-0813">Transport</keyword>
<feature type="compositionally biased region" description="Low complexity" evidence="10">
    <location>
        <begin position="241"/>
        <end position="257"/>
    </location>
</feature>
<dbReference type="GO" id="GO:0031201">
    <property type="term" value="C:SNARE complex"/>
    <property type="evidence" value="ECO:0007669"/>
    <property type="project" value="TreeGrafter"/>
</dbReference>
<keyword evidence="4" id="KW-0256">Endoplasmic reticulum</keyword>
<dbReference type="Proteomes" id="UP000751190">
    <property type="component" value="Unassembled WGS sequence"/>
</dbReference>
<dbReference type="EMBL" id="JAGTXO010000033">
    <property type="protein sequence ID" value="KAG8460404.1"/>
    <property type="molecule type" value="Genomic_DNA"/>
</dbReference>